<dbReference type="AlphaFoldDB" id="A0A803PQB5"/>
<name>A0A803PQB5_CANSA</name>
<dbReference type="Proteomes" id="UP000596661">
    <property type="component" value="Chromosome 5"/>
</dbReference>
<organism evidence="1 2">
    <name type="scientific">Cannabis sativa</name>
    <name type="common">Hemp</name>
    <name type="synonym">Marijuana</name>
    <dbReference type="NCBI Taxonomy" id="3483"/>
    <lineage>
        <taxon>Eukaryota</taxon>
        <taxon>Viridiplantae</taxon>
        <taxon>Streptophyta</taxon>
        <taxon>Embryophyta</taxon>
        <taxon>Tracheophyta</taxon>
        <taxon>Spermatophyta</taxon>
        <taxon>Magnoliopsida</taxon>
        <taxon>eudicotyledons</taxon>
        <taxon>Gunneridae</taxon>
        <taxon>Pentapetalae</taxon>
        <taxon>rosids</taxon>
        <taxon>fabids</taxon>
        <taxon>Rosales</taxon>
        <taxon>Cannabaceae</taxon>
        <taxon>Cannabis</taxon>
    </lineage>
</organism>
<keyword evidence="2" id="KW-1185">Reference proteome</keyword>
<evidence type="ECO:0008006" key="3">
    <source>
        <dbReference type="Google" id="ProtNLM"/>
    </source>
</evidence>
<dbReference type="PANTHER" id="PTHR33116:SF84">
    <property type="entry name" value="RNA-DIRECTED DNA POLYMERASE"/>
    <property type="match status" value="1"/>
</dbReference>
<evidence type="ECO:0000313" key="1">
    <source>
        <dbReference type="EnsemblPlants" id="cds.evm.model.05.409"/>
    </source>
</evidence>
<reference evidence="1" key="1">
    <citation type="submission" date="2018-11" db="EMBL/GenBank/DDBJ databases">
        <authorList>
            <person name="Grassa J C."/>
        </authorList>
    </citation>
    <scope>NUCLEOTIDE SEQUENCE [LARGE SCALE GENOMIC DNA]</scope>
</reference>
<dbReference type="PANTHER" id="PTHR33116">
    <property type="entry name" value="REVERSE TRANSCRIPTASE ZINC-BINDING DOMAIN-CONTAINING PROTEIN-RELATED-RELATED"/>
    <property type="match status" value="1"/>
</dbReference>
<protein>
    <recommendedName>
        <fullName evidence="3">Reverse transcriptase</fullName>
    </recommendedName>
</protein>
<dbReference type="EMBL" id="UZAU01000420">
    <property type="status" value="NOT_ANNOTATED_CDS"/>
    <property type="molecule type" value="Genomic_DNA"/>
</dbReference>
<dbReference type="Gramene" id="evm.model.05.409">
    <property type="protein sequence ID" value="cds.evm.model.05.409"/>
    <property type="gene ID" value="evm.TU.05.409"/>
</dbReference>
<sequence length="604" mass="69476">MRLKHKLKAFNRNAIGNIGEAYEKAKDSYIEAQFQCQANRNDNHLLCLEVEAAKQFHTQEKMKEENRIVSFVTKQGDLNNHFPDVVHHFLSHFQSIMGKAKPTSMEIQPDCIALGPKLNLDQQVHLLKPFSLKEVRAAMFSIPITKSPGPDGYGSGFFRLIWPEMGKDIHAAIAHFFETNQFPTELHSTTLSLIPKTESPSKVIDYRTIACCTTLYKCVSKLIYTRLANVLPNLVSQNQGAFVKVTFCKGNEGSLNAIQVLLDEFSKTSGLSKNFAKSQVYFGGVAHPIPLSQKINLSIGEFPLKYLGIPLRPTKWKLEDYGPILKKMKNKLHSWANKQLSYAGRVQLIHSTLIGLRYYWMRVFLLPQSVIKEIEKLCRGFLWGLKDNRSRVHLISWERVCLPKAYGGLGFKDGTKWNKASLARFIWDLMNKKDLLWVKWINSNYLKGSDFWSYRMSMDTSWYWRKLCRLRTTFNKADIVAVGGEKFKTSRFYCSSLKQTLFPAAWAIWYGLNMPKHAFQLWQATQDKLLTRDHLSKLNIPMSNLIVWFVILKRRVIATYSSSPGFLCWFCTEYFNGWARLVGPRTMTVGKFGLASLGRLWWTG</sequence>
<dbReference type="EnsemblPlants" id="evm.model.05.409">
    <property type="protein sequence ID" value="cds.evm.model.05.409"/>
    <property type="gene ID" value="evm.TU.05.409"/>
</dbReference>
<evidence type="ECO:0000313" key="2">
    <source>
        <dbReference type="Proteomes" id="UP000596661"/>
    </source>
</evidence>
<accession>A0A803PQB5</accession>
<reference evidence="1" key="2">
    <citation type="submission" date="2021-03" db="UniProtKB">
        <authorList>
            <consortium name="EnsemblPlants"/>
        </authorList>
    </citation>
    <scope>IDENTIFICATION</scope>
</reference>
<proteinExistence type="predicted"/>